<dbReference type="PRINTS" id="PR00368">
    <property type="entry name" value="FADPNR"/>
</dbReference>
<dbReference type="InterPro" id="IPR036188">
    <property type="entry name" value="FAD/NAD-bd_sf"/>
</dbReference>
<sequence length="549" mass="62311">MKHHDYLVIGAGPAGLQLGYFLEKAGRDYLLLEGAPAAGSFFEKFPRHDMLISINKVHTGYNDRRSRLRYDWNSLICDDESFALTEYTEDYFPQAKLMVQYLRDFAQKYALNIQTEARVAQVCRRDDSPEGYVVTLASGEQITCRVLVMASGMAKPYVPDFPGAELTENYADMSVERRDYAGQRVLVLGKGNSGFETADHLVSHARAIHVCSPSPLKLAWKSHYVGNLRAVNNNFLDTYLLKGQNAVLDATVERVQKIDGQYVVDFAFTHANGQRCQMAYDRVLVCTGFRFDDSIYAQDCRPELSACGRRPMMTSAWESTNLPDLYFAGTLMQSRDYHKTMSNVMHGFRHNVQSLASILEERYEGRQWASDPLPLRTIEEGAQAMADKVIERVSSDAAMMLQPGFLGDVMVVGPQSVDYYPTANIDYIHESRFGQSDDYYVVTMEYGSSDCDMLAIERMPDATEGAGDVYQHPRIRRYCRGRLLAEHHIPESLENDWRPDRHAGDRPLVLGMGFPGIDPTRYRHVHRDELVAFFREQLSERSVRVAEAV</sequence>
<dbReference type="Gene3D" id="3.50.50.60">
    <property type="entry name" value="FAD/NAD(P)-binding domain"/>
    <property type="match status" value="2"/>
</dbReference>
<accession>A0A518D5X5</accession>
<dbReference type="GO" id="GO:0036503">
    <property type="term" value="P:ERAD pathway"/>
    <property type="evidence" value="ECO:0007669"/>
    <property type="project" value="TreeGrafter"/>
</dbReference>
<keyword evidence="1 2" id="KW-0560">Oxidoreductase</keyword>
<evidence type="ECO:0000313" key="2">
    <source>
        <dbReference type="EMBL" id="QDU86876.1"/>
    </source>
</evidence>
<dbReference type="EMBL" id="CP036291">
    <property type="protein sequence ID" value="QDU86876.1"/>
    <property type="molecule type" value="Genomic_DNA"/>
</dbReference>
<dbReference type="Pfam" id="PF13738">
    <property type="entry name" value="Pyr_redox_3"/>
    <property type="match status" value="1"/>
</dbReference>
<dbReference type="GO" id="GO:0050660">
    <property type="term" value="F:flavin adenine dinucleotide binding"/>
    <property type="evidence" value="ECO:0007669"/>
    <property type="project" value="TreeGrafter"/>
</dbReference>
<keyword evidence="3" id="KW-1185">Reference proteome</keyword>
<protein>
    <submittedName>
        <fullName evidence="2">Phenylacetone monooxygenase</fullName>
        <ecNumber evidence="2">1.14.13.92</ecNumber>
    </submittedName>
</protein>
<dbReference type="InterPro" id="IPR050982">
    <property type="entry name" value="Auxin_biosynth/cation_transpt"/>
</dbReference>
<name>A0A518D5X5_9BACT</name>
<dbReference type="OrthoDB" id="9778740at2"/>
<dbReference type="RefSeq" id="WP_145280495.1">
    <property type="nucleotide sequence ID" value="NZ_CP036291.1"/>
</dbReference>
<dbReference type="GO" id="GO:0033776">
    <property type="term" value="F:phenylacetone monooxygenase activity"/>
    <property type="evidence" value="ECO:0007669"/>
    <property type="project" value="UniProtKB-EC"/>
</dbReference>
<dbReference type="Proteomes" id="UP000317429">
    <property type="component" value="Chromosome"/>
</dbReference>
<organism evidence="2 3">
    <name type="scientific">Pirellulimonas nuda</name>
    <dbReference type="NCBI Taxonomy" id="2528009"/>
    <lineage>
        <taxon>Bacteria</taxon>
        <taxon>Pseudomonadati</taxon>
        <taxon>Planctomycetota</taxon>
        <taxon>Planctomycetia</taxon>
        <taxon>Pirellulales</taxon>
        <taxon>Lacipirellulaceae</taxon>
        <taxon>Pirellulimonas</taxon>
    </lineage>
</organism>
<gene>
    <name evidence="2" type="primary">pamO</name>
    <name evidence="2" type="ORF">Pla175_02300</name>
</gene>
<dbReference type="PANTHER" id="PTHR43539:SF23">
    <property type="entry name" value="FAD-DEPENDENT OXIDOREDUCTASE DOMAIN-CONTAINING PROTEIN 2"/>
    <property type="match status" value="1"/>
</dbReference>
<proteinExistence type="predicted"/>
<dbReference type="AlphaFoldDB" id="A0A518D5X5"/>
<dbReference type="EC" id="1.14.13.92" evidence="2"/>
<keyword evidence="2" id="KW-0503">Monooxygenase</keyword>
<evidence type="ECO:0000256" key="1">
    <source>
        <dbReference type="ARBA" id="ARBA00023002"/>
    </source>
</evidence>
<dbReference type="PANTHER" id="PTHR43539">
    <property type="entry name" value="FLAVIN-BINDING MONOOXYGENASE-LIKE PROTEIN (AFU_ORTHOLOGUE AFUA_4G09220)"/>
    <property type="match status" value="1"/>
</dbReference>
<dbReference type="KEGG" id="pnd:Pla175_02300"/>
<evidence type="ECO:0000313" key="3">
    <source>
        <dbReference type="Proteomes" id="UP000317429"/>
    </source>
</evidence>
<reference evidence="2 3" key="1">
    <citation type="submission" date="2019-02" db="EMBL/GenBank/DDBJ databases">
        <title>Deep-cultivation of Planctomycetes and their phenomic and genomic characterization uncovers novel biology.</title>
        <authorList>
            <person name="Wiegand S."/>
            <person name="Jogler M."/>
            <person name="Boedeker C."/>
            <person name="Pinto D."/>
            <person name="Vollmers J."/>
            <person name="Rivas-Marin E."/>
            <person name="Kohn T."/>
            <person name="Peeters S.H."/>
            <person name="Heuer A."/>
            <person name="Rast P."/>
            <person name="Oberbeckmann S."/>
            <person name="Bunk B."/>
            <person name="Jeske O."/>
            <person name="Meyerdierks A."/>
            <person name="Storesund J.E."/>
            <person name="Kallscheuer N."/>
            <person name="Luecker S."/>
            <person name="Lage O.M."/>
            <person name="Pohl T."/>
            <person name="Merkel B.J."/>
            <person name="Hornburger P."/>
            <person name="Mueller R.-W."/>
            <person name="Bruemmer F."/>
            <person name="Labrenz M."/>
            <person name="Spormann A.M."/>
            <person name="Op den Camp H."/>
            <person name="Overmann J."/>
            <person name="Amann R."/>
            <person name="Jetten M.S.M."/>
            <person name="Mascher T."/>
            <person name="Medema M.H."/>
            <person name="Devos D.P."/>
            <person name="Kaster A.-K."/>
            <person name="Ovreas L."/>
            <person name="Rohde M."/>
            <person name="Galperin M.Y."/>
            <person name="Jogler C."/>
        </authorList>
    </citation>
    <scope>NUCLEOTIDE SEQUENCE [LARGE SCALE GENOMIC DNA]</scope>
    <source>
        <strain evidence="2 3">Pla175</strain>
    </source>
</reference>
<dbReference type="SUPFAM" id="SSF51905">
    <property type="entry name" value="FAD/NAD(P)-binding domain"/>
    <property type="match status" value="1"/>
</dbReference>